<proteinExistence type="predicted"/>
<accession>A0A4Y7PP23</accession>
<evidence type="ECO:0000313" key="2">
    <source>
        <dbReference type="EMBL" id="TDL17193.1"/>
    </source>
</evidence>
<gene>
    <name evidence="2" type="ORF">BD410DRAFT_581799</name>
</gene>
<sequence length="376" mass="44010">MAANDHEPPAAVENAQRDLTGELWSLRKHELWWRDRENLLERRGYTLRPRYRNGWVPSWFSNPDVEWDDCEDSNAMIHPAVMDVTRRDGTDVMLKRVAAESKELAIAQFLTSPERLRDPRNHCVPILDHFADERDPLVDFIAMPVLRMFDDPPFYTVGEVLEFIKQTLEGISFIHEHGVAHRDCYYLNIMLDATSMYPDGFHPMFQVASRGFKGNRSARYVQRSDARSVKYYFIDFGLSSSFQDHSQTRLVTGRDCQLKDVPELSNDIPYDPFPVDIFLLGHLYNEFLISKYPNLQFLLPLASSMTRENPKSRPSAEEALRQFYELTSNQPWISRKWRLQSPEETTKQRYVLNAKYTAQQGLQLLKRIIVPSFLRR</sequence>
<dbReference type="GO" id="GO:0005524">
    <property type="term" value="F:ATP binding"/>
    <property type="evidence" value="ECO:0007669"/>
    <property type="project" value="InterPro"/>
</dbReference>
<dbReference type="PANTHER" id="PTHR44167:SF24">
    <property type="entry name" value="SERINE_THREONINE-PROTEIN KINASE CHK2"/>
    <property type="match status" value="1"/>
</dbReference>
<dbReference type="EMBL" id="ML170226">
    <property type="protein sequence ID" value="TDL17193.1"/>
    <property type="molecule type" value="Genomic_DNA"/>
</dbReference>
<dbReference type="OrthoDB" id="5987198at2759"/>
<dbReference type="PANTHER" id="PTHR44167">
    <property type="entry name" value="OVARIAN-SPECIFIC SERINE/THREONINE-PROTEIN KINASE LOK-RELATED"/>
    <property type="match status" value="1"/>
</dbReference>
<dbReference type="PROSITE" id="PS50011">
    <property type="entry name" value="PROTEIN_KINASE_DOM"/>
    <property type="match status" value="1"/>
</dbReference>
<dbReference type="STRING" id="50990.A0A4Y7PP23"/>
<dbReference type="GO" id="GO:0004672">
    <property type="term" value="F:protein kinase activity"/>
    <property type="evidence" value="ECO:0007669"/>
    <property type="project" value="InterPro"/>
</dbReference>
<organism evidence="2 3">
    <name type="scientific">Rickenella mellea</name>
    <dbReference type="NCBI Taxonomy" id="50990"/>
    <lineage>
        <taxon>Eukaryota</taxon>
        <taxon>Fungi</taxon>
        <taxon>Dikarya</taxon>
        <taxon>Basidiomycota</taxon>
        <taxon>Agaricomycotina</taxon>
        <taxon>Agaricomycetes</taxon>
        <taxon>Hymenochaetales</taxon>
        <taxon>Rickenellaceae</taxon>
        <taxon>Rickenella</taxon>
    </lineage>
</organism>
<keyword evidence="3" id="KW-1185">Reference proteome</keyword>
<evidence type="ECO:0000313" key="3">
    <source>
        <dbReference type="Proteomes" id="UP000294933"/>
    </source>
</evidence>
<dbReference type="SUPFAM" id="SSF56112">
    <property type="entry name" value="Protein kinase-like (PK-like)"/>
    <property type="match status" value="1"/>
</dbReference>
<reference evidence="2 3" key="1">
    <citation type="submission" date="2018-06" db="EMBL/GenBank/DDBJ databases">
        <title>A transcriptomic atlas of mushroom development highlights an independent origin of complex multicellularity.</title>
        <authorList>
            <consortium name="DOE Joint Genome Institute"/>
            <person name="Krizsan K."/>
            <person name="Almasi E."/>
            <person name="Merenyi Z."/>
            <person name="Sahu N."/>
            <person name="Viragh M."/>
            <person name="Koszo T."/>
            <person name="Mondo S."/>
            <person name="Kiss B."/>
            <person name="Balint B."/>
            <person name="Kues U."/>
            <person name="Barry K."/>
            <person name="Hegedus J.C."/>
            <person name="Henrissat B."/>
            <person name="Johnson J."/>
            <person name="Lipzen A."/>
            <person name="Ohm R."/>
            <person name="Nagy I."/>
            <person name="Pangilinan J."/>
            <person name="Yan J."/>
            <person name="Xiong Y."/>
            <person name="Grigoriev I.V."/>
            <person name="Hibbett D.S."/>
            <person name="Nagy L.G."/>
        </authorList>
    </citation>
    <scope>NUCLEOTIDE SEQUENCE [LARGE SCALE GENOMIC DNA]</scope>
    <source>
        <strain evidence="2 3">SZMC22713</strain>
    </source>
</reference>
<protein>
    <recommendedName>
        <fullName evidence="1">Protein kinase domain-containing protein</fullName>
    </recommendedName>
</protein>
<dbReference type="VEuPathDB" id="FungiDB:BD410DRAFT_581799"/>
<dbReference type="InterPro" id="IPR000719">
    <property type="entry name" value="Prot_kinase_dom"/>
</dbReference>
<dbReference type="SMART" id="SM00220">
    <property type="entry name" value="S_TKc"/>
    <property type="match status" value="1"/>
</dbReference>
<evidence type="ECO:0000259" key="1">
    <source>
        <dbReference type="PROSITE" id="PS50011"/>
    </source>
</evidence>
<dbReference type="Gene3D" id="1.10.510.10">
    <property type="entry name" value="Transferase(Phosphotransferase) domain 1"/>
    <property type="match status" value="1"/>
</dbReference>
<feature type="domain" description="Protein kinase" evidence="1">
    <location>
        <begin position="45"/>
        <end position="376"/>
    </location>
</feature>
<dbReference type="AlphaFoldDB" id="A0A4Y7PP23"/>
<dbReference type="Proteomes" id="UP000294933">
    <property type="component" value="Unassembled WGS sequence"/>
</dbReference>
<name>A0A4Y7PP23_9AGAM</name>
<dbReference type="InterPro" id="IPR011009">
    <property type="entry name" value="Kinase-like_dom_sf"/>
</dbReference>